<proteinExistence type="predicted"/>
<evidence type="ECO:0000313" key="3">
    <source>
        <dbReference type="Proteomes" id="UP001352223"/>
    </source>
</evidence>
<feature type="domain" description="ANTAR" evidence="1">
    <location>
        <begin position="1"/>
        <end position="60"/>
    </location>
</feature>
<dbReference type="Gene3D" id="1.10.10.10">
    <property type="entry name" value="Winged helix-like DNA-binding domain superfamily/Winged helix DNA-binding domain"/>
    <property type="match status" value="1"/>
</dbReference>
<evidence type="ECO:0000259" key="1">
    <source>
        <dbReference type="PROSITE" id="PS50921"/>
    </source>
</evidence>
<accession>A0ABU6CBD6</accession>
<dbReference type="Proteomes" id="UP001352223">
    <property type="component" value="Unassembled WGS sequence"/>
</dbReference>
<dbReference type="SMART" id="SM01012">
    <property type="entry name" value="ANTAR"/>
    <property type="match status" value="1"/>
</dbReference>
<evidence type="ECO:0000313" key="2">
    <source>
        <dbReference type="EMBL" id="MEB3961381.1"/>
    </source>
</evidence>
<sequence>MLQAEVRQLRQAIASHIVVDQAIGVVIVVGRLAPKQGWDVLKDVSQHTNTKLRDVAGQVVEWANGGPLPETTRRALDTALDRAR</sequence>
<dbReference type="EMBL" id="JAOZYB010000090">
    <property type="protein sequence ID" value="MEB3961381.1"/>
    <property type="molecule type" value="Genomic_DNA"/>
</dbReference>
<comment type="caution">
    <text evidence="2">The sequence shown here is derived from an EMBL/GenBank/DDBJ whole genome shotgun (WGS) entry which is preliminary data.</text>
</comment>
<gene>
    <name evidence="2" type="ORF">OKJ48_14155</name>
</gene>
<dbReference type="PIRSF" id="PIRSF010636">
    <property type="entry name" value="ANTAR_solo"/>
    <property type="match status" value="1"/>
</dbReference>
<dbReference type="Pfam" id="PF03861">
    <property type="entry name" value="ANTAR"/>
    <property type="match status" value="1"/>
</dbReference>
<dbReference type="InterPro" id="IPR005561">
    <property type="entry name" value="ANTAR"/>
</dbReference>
<dbReference type="PROSITE" id="PS50921">
    <property type="entry name" value="ANTAR"/>
    <property type="match status" value="1"/>
</dbReference>
<keyword evidence="3" id="KW-1185">Reference proteome</keyword>
<name>A0ABU6CBD6_9ACTN</name>
<protein>
    <submittedName>
        <fullName evidence="2">ANTAR domain-containing protein</fullName>
    </submittedName>
</protein>
<organism evidence="2 3">
    <name type="scientific">Streptomyces kunmingensis</name>
    <dbReference type="NCBI Taxonomy" id="68225"/>
    <lineage>
        <taxon>Bacteria</taxon>
        <taxon>Bacillati</taxon>
        <taxon>Actinomycetota</taxon>
        <taxon>Actinomycetes</taxon>
        <taxon>Kitasatosporales</taxon>
        <taxon>Streptomycetaceae</taxon>
        <taxon>Streptomyces</taxon>
    </lineage>
</organism>
<dbReference type="InterPro" id="IPR036388">
    <property type="entry name" value="WH-like_DNA-bd_sf"/>
</dbReference>
<dbReference type="InterPro" id="IPR024189">
    <property type="entry name" value="ANTAR_transcrpt_antiterm_reg"/>
</dbReference>
<reference evidence="2 3" key="1">
    <citation type="submission" date="2022-10" db="EMBL/GenBank/DDBJ databases">
        <authorList>
            <person name="Xie J."/>
            <person name="Shen N."/>
        </authorList>
    </citation>
    <scope>NUCLEOTIDE SEQUENCE [LARGE SCALE GENOMIC DNA]</scope>
    <source>
        <strain evidence="2 3">DSM 41681</strain>
    </source>
</reference>